<accession>A0A6J5V6B9</accession>
<dbReference type="AlphaFoldDB" id="A0A6J5V6B9"/>
<dbReference type="EMBL" id="CAEKDK010000006">
    <property type="protein sequence ID" value="CAB4283234.1"/>
    <property type="molecule type" value="Genomic_DNA"/>
</dbReference>
<proteinExistence type="predicted"/>
<organism evidence="1 2">
    <name type="scientific">Prunus armeniaca</name>
    <name type="common">Apricot</name>
    <name type="synonym">Armeniaca vulgaris</name>
    <dbReference type="NCBI Taxonomy" id="36596"/>
    <lineage>
        <taxon>Eukaryota</taxon>
        <taxon>Viridiplantae</taxon>
        <taxon>Streptophyta</taxon>
        <taxon>Embryophyta</taxon>
        <taxon>Tracheophyta</taxon>
        <taxon>Spermatophyta</taxon>
        <taxon>Magnoliopsida</taxon>
        <taxon>eudicotyledons</taxon>
        <taxon>Gunneridae</taxon>
        <taxon>Pentapetalae</taxon>
        <taxon>rosids</taxon>
        <taxon>fabids</taxon>
        <taxon>Rosales</taxon>
        <taxon>Rosaceae</taxon>
        <taxon>Amygdaloideae</taxon>
        <taxon>Amygdaleae</taxon>
        <taxon>Prunus</taxon>
    </lineage>
</organism>
<protein>
    <submittedName>
        <fullName evidence="1">Uncharacterized protein</fullName>
    </submittedName>
</protein>
<reference evidence="1 2" key="1">
    <citation type="submission" date="2020-05" db="EMBL/GenBank/DDBJ databases">
        <authorList>
            <person name="Campoy J."/>
            <person name="Schneeberger K."/>
            <person name="Spophaly S."/>
        </authorList>
    </citation>
    <scope>NUCLEOTIDE SEQUENCE [LARGE SCALE GENOMIC DNA]</scope>
    <source>
        <strain evidence="1">PruArmRojPasFocal</strain>
    </source>
</reference>
<gene>
    <name evidence="1" type="ORF">CURHAP_LOCUS37469</name>
</gene>
<name>A0A6J5V6B9_PRUAR</name>
<sequence>MNEGVWVRNYPSMTVSIPTMLFQQKWQQLKQCSSARVLECVPFCEPNSSERKDMVCGRPSDIIPRVTKICSSFT</sequence>
<evidence type="ECO:0000313" key="1">
    <source>
        <dbReference type="EMBL" id="CAB4283234.1"/>
    </source>
</evidence>
<dbReference type="Proteomes" id="UP000507222">
    <property type="component" value="Unassembled WGS sequence"/>
</dbReference>
<evidence type="ECO:0000313" key="2">
    <source>
        <dbReference type="Proteomes" id="UP000507222"/>
    </source>
</evidence>